<comment type="caution">
    <text evidence="1">The sequence shown here is derived from an EMBL/GenBank/DDBJ whole genome shotgun (WGS) entry which is preliminary data.</text>
</comment>
<proteinExistence type="predicted"/>
<dbReference type="AlphaFoldDB" id="A0A510UTG3"/>
<name>A0A510UTG3_ALIFS</name>
<dbReference type="EMBL" id="BJTZ01000070">
    <property type="protein sequence ID" value="GEK16125.1"/>
    <property type="molecule type" value="Genomic_DNA"/>
</dbReference>
<accession>A0A510UTG3</accession>
<protein>
    <submittedName>
        <fullName evidence="1">Uncharacterized protein</fullName>
    </submittedName>
</protein>
<sequence length="59" mass="6880">MENIVLVDEVFRTSRDLPMNYISRTHVDDLFVDSLAKQTHIVIYGSSKQGRHRYGKKLT</sequence>
<evidence type="ECO:0000313" key="2">
    <source>
        <dbReference type="Proteomes" id="UP000321787"/>
    </source>
</evidence>
<evidence type="ECO:0000313" key="1">
    <source>
        <dbReference type="EMBL" id="GEK16125.1"/>
    </source>
</evidence>
<gene>
    <name evidence="1" type="ORF">AFI02nite_41610</name>
</gene>
<dbReference type="Proteomes" id="UP000321787">
    <property type="component" value="Unassembled WGS sequence"/>
</dbReference>
<organism evidence="1 2">
    <name type="scientific">Aliivibrio fischeri</name>
    <name type="common">Vibrio fischeri</name>
    <dbReference type="NCBI Taxonomy" id="668"/>
    <lineage>
        <taxon>Bacteria</taxon>
        <taxon>Pseudomonadati</taxon>
        <taxon>Pseudomonadota</taxon>
        <taxon>Gammaproteobacteria</taxon>
        <taxon>Vibrionales</taxon>
        <taxon>Vibrionaceae</taxon>
        <taxon>Aliivibrio</taxon>
    </lineage>
</organism>
<reference evidence="1 2" key="1">
    <citation type="submission" date="2019-07" db="EMBL/GenBank/DDBJ databases">
        <title>Whole genome shotgun sequence of Aliivibrio fischeri NBRC 101058.</title>
        <authorList>
            <person name="Hosoyama A."/>
            <person name="Uohara A."/>
            <person name="Ohji S."/>
            <person name="Ichikawa N."/>
        </authorList>
    </citation>
    <scope>NUCLEOTIDE SEQUENCE [LARGE SCALE GENOMIC DNA]</scope>
    <source>
        <strain evidence="1 2">NBRC 101058</strain>
    </source>
</reference>